<feature type="DNA-binding region" description="H-T-H motif" evidence="5">
    <location>
        <begin position="37"/>
        <end position="56"/>
    </location>
</feature>
<dbReference type="EMBL" id="JBFAKC010000011">
    <property type="protein sequence ID" value="MEV0710733.1"/>
    <property type="molecule type" value="Genomic_DNA"/>
</dbReference>
<keyword evidence="8" id="KW-1185">Reference proteome</keyword>
<dbReference type="InterPro" id="IPR039538">
    <property type="entry name" value="BetI_C"/>
</dbReference>
<dbReference type="RefSeq" id="WP_355090124.1">
    <property type="nucleotide sequence ID" value="NZ_JBEXKW010000090.1"/>
</dbReference>
<dbReference type="PANTHER" id="PTHR47506:SF6">
    <property type="entry name" value="HTH-TYPE TRANSCRIPTIONAL REPRESSOR NEMR"/>
    <property type="match status" value="1"/>
</dbReference>
<keyword evidence="1" id="KW-0678">Repressor</keyword>
<proteinExistence type="predicted"/>
<sequence length="202" mass="22340">MTARQRGGRAAQAEERREAILRAAMDVIAERGYRGASLAAVAERVGLTQPGLLHYFPSKELLLVAVLEARDRWDTAAVPTQRRGDWRLRHLEQLVDYNASRRGLVQTFTALVGESVTGADHPAQEFFRQRYSNARAVFTEILAAEFGERLPGGLTPDQAAPLLIAVLDGLQIQWLLDPEAVDMTAAFRAFLDLLGTTEQASR</sequence>
<dbReference type="Proteomes" id="UP001551695">
    <property type="component" value="Unassembled WGS sequence"/>
</dbReference>
<dbReference type="InterPro" id="IPR001647">
    <property type="entry name" value="HTH_TetR"/>
</dbReference>
<evidence type="ECO:0000313" key="7">
    <source>
        <dbReference type="EMBL" id="MEV0710733.1"/>
    </source>
</evidence>
<feature type="domain" description="HTH tetR-type" evidence="6">
    <location>
        <begin position="14"/>
        <end position="74"/>
    </location>
</feature>
<evidence type="ECO:0000256" key="4">
    <source>
        <dbReference type="ARBA" id="ARBA00023163"/>
    </source>
</evidence>
<reference evidence="7 8" key="1">
    <citation type="submission" date="2024-06" db="EMBL/GenBank/DDBJ databases">
        <title>The Natural Products Discovery Center: Release of the First 8490 Sequenced Strains for Exploring Actinobacteria Biosynthetic Diversity.</title>
        <authorList>
            <person name="Kalkreuter E."/>
            <person name="Kautsar S.A."/>
            <person name="Yang D."/>
            <person name="Bader C.D."/>
            <person name="Teijaro C.N."/>
            <person name="Fluegel L."/>
            <person name="Davis C.M."/>
            <person name="Simpson J.R."/>
            <person name="Lauterbach L."/>
            <person name="Steele A.D."/>
            <person name="Gui C."/>
            <person name="Meng S."/>
            <person name="Li G."/>
            <person name="Viehrig K."/>
            <person name="Ye F."/>
            <person name="Su P."/>
            <person name="Kiefer A.F."/>
            <person name="Nichols A."/>
            <person name="Cepeda A.J."/>
            <person name="Yan W."/>
            <person name="Fan B."/>
            <person name="Jiang Y."/>
            <person name="Adhikari A."/>
            <person name="Zheng C.-J."/>
            <person name="Schuster L."/>
            <person name="Cowan T.M."/>
            <person name="Smanski M.J."/>
            <person name="Chevrette M.G."/>
            <person name="De Carvalho L.P.S."/>
            <person name="Shen B."/>
        </authorList>
    </citation>
    <scope>NUCLEOTIDE SEQUENCE [LARGE SCALE GENOMIC DNA]</scope>
    <source>
        <strain evidence="7 8">NPDC050403</strain>
    </source>
</reference>
<organism evidence="7 8">
    <name type="scientific">Nocardia aurea</name>
    <dbReference type="NCBI Taxonomy" id="2144174"/>
    <lineage>
        <taxon>Bacteria</taxon>
        <taxon>Bacillati</taxon>
        <taxon>Actinomycetota</taxon>
        <taxon>Actinomycetes</taxon>
        <taxon>Mycobacteriales</taxon>
        <taxon>Nocardiaceae</taxon>
        <taxon>Nocardia</taxon>
    </lineage>
</organism>
<dbReference type="SUPFAM" id="SSF46689">
    <property type="entry name" value="Homeodomain-like"/>
    <property type="match status" value="1"/>
</dbReference>
<dbReference type="Gene3D" id="1.10.357.10">
    <property type="entry name" value="Tetracycline Repressor, domain 2"/>
    <property type="match status" value="1"/>
</dbReference>
<dbReference type="SUPFAM" id="SSF48498">
    <property type="entry name" value="Tetracyclin repressor-like, C-terminal domain"/>
    <property type="match status" value="1"/>
</dbReference>
<name>A0ABV3FZG0_9NOCA</name>
<evidence type="ECO:0000256" key="2">
    <source>
        <dbReference type="ARBA" id="ARBA00023015"/>
    </source>
</evidence>
<keyword evidence="2" id="KW-0805">Transcription regulation</keyword>
<gene>
    <name evidence="7" type="ORF">AB0I48_24510</name>
</gene>
<dbReference type="Pfam" id="PF13977">
    <property type="entry name" value="TetR_C_6"/>
    <property type="match status" value="1"/>
</dbReference>
<evidence type="ECO:0000313" key="8">
    <source>
        <dbReference type="Proteomes" id="UP001551695"/>
    </source>
</evidence>
<dbReference type="PROSITE" id="PS50977">
    <property type="entry name" value="HTH_TETR_2"/>
    <property type="match status" value="1"/>
</dbReference>
<dbReference type="PRINTS" id="PR00455">
    <property type="entry name" value="HTHTETR"/>
</dbReference>
<evidence type="ECO:0000256" key="3">
    <source>
        <dbReference type="ARBA" id="ARBA00023125"/>
    </source>
</evidence>
<keyword evidence="4" id="KW-0804">Transcription</keyword>
<evidence type="ECO:0000256" key="5">
    <source>
        <dbReference type="PROSITE-ProRule" id="PRU00335"/>
    </source>
</evidence>
<evidence type="ECO:0000259" key="6">
    <source>
        <dbReference type="PROSITE" id="PS50977"/>
    </source>
</evidence>
<dbReference type="InterPro" id="IPR009057">
    <property type="entry name" value="Homeodomain-like_sf"/>
</dbReference>
<evidence type="ECO:0000256" key="1">
    <source>
        <dbReference type="ARBA" id="ARBA00022491"/>
    </source>
</evidence>
<comment type="caution">
    <text evidence="7">The sequence shown here is derived from an EMBL/GenBank/DDBJ whole genome shotgun (WGS) entry which is preliminary data.</text>
</comment>
<accession>A0ABV3FZG0</accession>
<dbReference type="InterPro" id="IPR036271">
    <property type="entry name" value="Tet_transcr_reg_TetR-rel_C_sf"/>
</dbReference>
<keyword evidence="3 5" id="KW-0238">DNA-binding</keyword>
<dbReference type="Pfam" id="PF00440">
    <property type="entry name" value="TetR_N"/>
    <property type="match status" value="1"/>
</dbReference>
<dbReference type="PANTHER" id="PTHR47506">
    <property type="entry name" value="TRANSCRIPTIONAL REGULATORY PROTEIN"/>
    <property type="match status" value="1"/>
</dbReference>
<protein>
    <submittedName>
        <fullName evidence="7">TetR family transcriptional regulator</fullName>
    </submittedName>
</protein>